<feature type="transmembrane region" description="Helical" evidence="2">
    <location>
        <begin position="100"/>
        <end position="117"/>
    </location>
</feature>
<keyword evidence="1" id="KW-0175">Coiled coil</keyword>
<dbReference type="Proteomes" id="UP000030763">
    <property type="component" value="Unassembled WGS sequence"/>
</dbReference>
<protein>
    <recommendedName>
        <fullName evidence="6">Transmembrane protein</fullName>
    </recommendedName>
</protein>
<dbReference type="RefSeq" id="XP_013337421.1">
    <property type="nucleotide sequence ID" value="XM_013481967.1"/>
</dbReference>
<organism evidence="4 5">
    <name type="scientific">Eimeria maxima</name>
    <name type="common">Coccidian parasite</name>
    <dbReference type="NCBI Taxonomy" id="5804"/>
    <lineage>
        <taxon>Eukaryota</taxon>
        <taxon>Sar</taxon>
        <taxon>Alveolata</taxon>
        <taxon>Apicomplexa</taxon>
        <taxon>Conoidasida</taxon>
        <taxon>Coccidia</taxon>
        <taxon>Eucoccidiorida</taxon>
        <taxon>Eimeriorina</taxon>
        <taxon>Eimeriidae</taxon>
        <taxon>Eimeria</taxon>
    </lineage>
</organism>
<name>U6M9R8_EIMMA</name>
<gene>
    <name evidence="4" type="ORF">EMWEY_00034720</name>
</gene>
<evidence type="ECO:0000256" key="1">
    <source>
        <dbReference type="SAM" id="Coils"/>
    </source>
</evidence>
<evidence type="ECO:0000313" key="5">
    <source>
        <dbReference type="Proteomes" id="UP000030763"/>
    </source>
</evidence>
<accession>U6M9R8</accession>
<evidence type="ECO:0000256" key="3">
    <source>
        <dbReference type="SAM" id="SignalP"/>
    </source>
</evidence>
<feature type="coiled-coil region" evidence="1">
    <location>
        <begin position="137"/>
        <end position="164"/>
    </location>
</feature>
<dbReference type="AlphaFoldDB" id="U6M9R8"/>
<dbReference type="VEuPathDB" id="ToxoDB:EMWEY_00034720"/>
<dbReference type="EMBL" id="HG721926">
    <property type="protein sequence ID" value="CDJ60771.1"/>
    <property type="molecule type" value="Genomic_DNA"/>
</dbReference>
<sequence>MATKAPPLLPLLLFFLFVCRFSSSAASQHLDLFDEGFGVEGVHDVSRPEAVASATAGGDGRDGGGALEQVMNPGLRPVNMEWIRGAGKKFGLHALGSAEALLLLAVFIAAGMFAVALPKEKRVDRTRPVSPEEANLLAKWDRLHKDTQSELNLLQQELQVIKNERRLLDVTLPATQAVGASARAARLLRDLLKELSEFLSSQTFAGAKQLVIGETGMDDMTSGVNQLMEMPRTVKPIVEAVTVLSAIVARATVEDRAIEISRAAPSGIVTSLDILAKDTSAFTEHCKNMWQVTAEVEVLTVLRGMVEDAEKTQETALDMTGGGTRLQPGEHQLVGELEKKLEHAVRTARQADSLSAVVEAVRQYAYASGKLLELVWMPQFNV</sequence>
<proteinExistence type="predicted"/>
<evidence type="ECO:0000313" key="4">
    <source>
        <dbReference type="EMBL" id="CDJ60771.1"/>
    </source>
</evidence>
<feature type="chain" id="PRO_5004675877" description="Transmembrane protein" evidence="3">
    <location>
        <begin position="27"/>
        <end position="382"/>
    </location>
</feature>
<reference evidence="4" key="2">
    <citation type="submission" date="2013-10" db="EMBL/GenBank/DDBJ databases">
        <authorList>
            <person name="Aslett M."/>
        </authorList>
    </citation>
    <scope>NUCLEOTIDE SEQUENCE [LARGE SCALE GENOMIC DNA]</scope>
    <source>
        <strain evidence="4">Weybridge</strain>
    </source>
</reference>
<feature type="signal peptide" evidence="3">
    <location>
        <begin position="1"/>
        <end position="26"/>
    </location>
</feature>
<keyword evidence="3" id="KW-0732">Signal</keyword>
<dbReference type="GeneID" id="25337458"/>
<evidence type="ECO:0008006" key="6">
    <source>
        <dbReference type="Google" id="ProtNLM"/>
    </source>
</evidence>
<keyword evidence="2" id="KW-1133">Transmembrane helix</keyword>
<keyword evidence="2" id="KW-0812">Transmembrane</keyword>
<evidence type="ECO:0000256" key="2">
    <source>
        <dbReference type="SAM" id="Phobius"/>
    </source>
</evidence>
<keyword evidence="5" id="KW-1185">Reference proteome</keyword>
<reference evidence="4" key="1">
    <citation type="submission" date="2013-10" db="EMBL/GenBank/DDBJ databases">
        <title>Genomic analysis of the causative agents of coccidiosis in chickens.</title>
        <authorList>
            <person name="Reid A.J."/>
            <person name="Blake D."/>
            <person name="Billington K."/>
            <person name="Browne H."/>
            <person name="Dunn M."/>
            <person name="Hung S."/>
            <person name="Kawahara F."/>
            <person name="Miranda-Saavedra D."/>
            <person name="Mourier T."/>
            <person name="Nagra H."/>
            <person name="Otto T.D."/>
            <person name="Rawlings N."/>
            <person name="Sanchez A."/>
            <person name="Sanders M."/>
            <person name="Subramaniam C."/>
            <person name="Tay Y."/>
            <person name="Dear P."/>
            <person name="Doerig C."/>
            <person name="Gruber A."/>
            <person name="Parkinson J."/>
            <person name="Shirley M."/>
            <person name="Wan K.L."/>
            <person name="Berriman M."/>
            <person name="Tomley F."/>
            <person name="Pain A."/>
        </authorList>
    </citation>
    <scope>NUCLEOTIDE SEQUENCE [LARGE SCALE GENOMIC DNA]</scope>
    <source>
        <strain evidence="4">Weybridge</strain>
    </source>
</reference>
<keyword evidence="2" id="KW-0472">Membrane</keyword>